<gene>
    <name evidence="1" type="ORF">GCM10022239_10230</name>
</gene>
<protein>
    <recommendedName>
        <fullName evidence="3">Phage protein</fullName>
    </recommendedName>
</protein>
<organism evidence="1 2">
    <name type="scientific">Leifsonella bigeumensis</name>
    <dbReference type="NCBI Taxonomy" id="433643"/>
    <lineage>
        <taxon>Bacteria</taxon>
        <taxon>Bacillati</taxon>
        <taxon>Actinomycetota</taxon>
        <taxon>Actinomycetes</taxon>
        <taxon>Micrococcales</taxon>
        <taxon>Microbacteriaceae</taxon>
        <taxon>Leifsonella</taxon>
    </lineage>
</organism>
<keyword evidence="2" id="KW-1185">Reference proteome</keyword>
<comment type="caution">
    <text evidence="1">The sequence shown here is derived from an EMBL/GenBank/DDBJ whole genome shotgun (WGS) entry which is preliminary data.</text>
</comment>
<sequence length="112" mass="13032">MKPNIRIPDTEDSGPVIPQGAACFTNRLAGATLDELLENAGRNWWPEHSLEVEWELLRCHAFQAECLLIDKAENRAWERQMLELFHRNLPYEEYVEARMSALEARLRARKLA</sequence>
<accession>A0ABP7FHY4</accession>
<name>A0ABP7FHY4_9MICO</name>
<dbReference type="Proteomes" id="UP001501004">
    <property type="component" value="Unassembled WGS sequence"/>
</dbReference>
<proteinExistence type="predicted"/>
<dbReference type="EMBL" id="BAABAE010000003">
    <property type="protein sequence ID" value="GAA3736286.1"/>
    <property type="molecule type" value="Genomic_DNA"/>
</dbReference>
<reference evidence="2" key="1">
    <citation type="journal article" date="2019" name="Int. J. Syst. Evol. Microbiol.">
        <title>The Global Catalogue of Microorganisms (GCM) 10K type strain sequencing project: providing services to taxonomists for standard genome sequencing and annotation.</title>
        <authorList>
            <consortium name="The Broad Institute Genomics Platform"/>
            <consortium name="The Broad Institute Genome Sequencing Center for Infectious Disease"/>
            <person name="Wu L."/>
            <person name="Ma J."/>
        </authorList>
    </citation>
    <scope>NUCLEOTIDE SEQUENCE [LARGE SCALE GENOMIC DNA]</scope>
    <source>
        <strain evidence="2">JCM 16949</strain>
    </source>
</reference>
<evidence type="ECO:0008006" key="3">
    <source>
        <dbReference type="Google" id="ProtNLM"/>
    </source>
</evidence>
<evidence type="ECO:0000313" key="2">
    <source>
        <dbReference type="Proteomes" id="UP001501004"/>
    </source>
</evidence>
<evidence type="ECO:0000313" key="1">
    <source>
        <dbReference type="EMBL" id="GAA3736286.1"/>
    </source>
</evidence>